<evidence type="ECO:0000259" key="16">
    <source>
        <dbReference type="Pfam" id="PF00425"/>
    </source>
</evidence>
<dbReference type="EMBL" id="JAUSVX010000003">
    <property type="protein sequence ID" value="MDQ0469287.1"/>
    <property type="molecule type" value="Genomic_DNA"/>
</dbReference>
<dbReference type="EC" id="4.1.3.27" evidence="5 15"/>
<comment type="caution">
    <text evidence="18">The sequence shown here is derived from an EMBL/GenBank/DDBJ whole genome shotgun (WGS) entry which is preliminary data.</text>
</comment>
<protein>
    <recommendedName>
        <fullName evidence="6 15">Anthranilate synthase component 1</fullName>
        <ecNumber evidence="5 15">4.1.3.27</ecNumber>
    </recommendedName>
</protein>
<evidence type="ECO:0000256" key="9">
    <source>
        <dbReference type="ARBA" id="ARBA00022822"/>
    </source>
</evidence>
<evidence type="ECO:0000256" key="8">
    <source>
        <dbReference type="ARBA" id="ARBA00022723"/>
    </source>
</evidence>
<evidence type="ECO:0000256" key="6">
    <source>
        <dbReference type="ARBA" id="ARBA00020653"/>
    </source>
</evidence>
<dbReference type="InterPro" id="IPR019999">
    <property type="entry name" value="Anth_synth_I-like"/>
</dbReference>
<comment type="function">
    <text evidence="13 15">Part of a heterotetrameric complex that catalyzes the two-step biosynthesis of anthranilate, an intermediate in the biosynthesis of L-tryptophan. In the first step, the glutamine-binding beta subunit (TrpG) of anthranilate synthase (AS) provides the glutamine amidotransferase activity which generates ammonia as a substrate that, along with chorismate, is used in the second step, catalyzed by the large alpha subunit of AS (TrpE) to produce anthranilate. In the absence of TrpG, TrpE can synthesize anthranilate directly from chorismate and high concentrations of ammonia.</text>
</comment>
<name>A0ABU0J4U6_9HYPH</name>
<evidence type="ECO:0000256" key="1">
    <source>
        <dbReference type="ARBA" id="ARBA00001946"/>
    </source>
</evidence>
<organism evidence="18 19">
    <name type="scientific">Labrys wisconsinensis</name>
    <dbReference type="NCBI Taxonomy" id="425677"/>
    <lineage>
        <taxon>Bacteria</taxon>
        <taxon>Pseudomonadati</taxon>
        <taxon>Pseudomonadota</taxon>
        <taxon>Alphaproteobacteria</taxon>
        <taxon>Hyphomicrobiales</taxon>
        <taxon>Xanthobacteraceae</taxon>
        <taxon>Labrys</taxon>
    </lineage>
</organism>
<dbReference type="InterPro" id="IPR005801">
    <property type="entry name" value="ADC_synthase"/>
</dbReference>
<gene>
    <name evidence="15" type="primary">trpE</name>
    <name evidence="18" type="ORF">QO011_002298</name>
</gene>
<evidence type="ECO:0000256" key="7">
    <source>
        <dbReference type="ARBA" id="ARBA00022605"/>
    </source>
</evidence>
<dbReference type="RefSeq" id="WP_307271790.1">
    <property type="nucleotide sequence ID" value="NZ_JAUSVX010000003.1"/>
</dbReference>
<evidence type="ECO:0000313" key="19">
    <source>
        <dbReference type="Proteomes" id="UP001242480"/>
    </source>
</evidence>
<evidence type="ECO:0000256" key="5">
    <source>
        <dbReference type="ARBA" id="ARBA00012266"/>
    </source>
</evidence>
<dbReference type="Pfam" id="PF00425">
    <property type="entry name" value="Chorismate_bind"/>
    <property type="match status" value="1"/>
</dbReference>
<feature type="domain" description="Chorismate-utilising enzyme C-terminal" evidence="16">
    <location>
        <begin position="228"/>
        <end position="481"/>
    </location>
</feature>
<evidence type="ECO:0000256" key="3">
    <source>
        <dbReference type="ARBA" id="ARBA00009562"/>
    </source>
</evidence>
<dbReference type="SUPFAM" id="SSF56322">
    <property type="entry name" value="ADC synthase"/>
    <property type="match status" value="1"/>
</dbReference>
<keyword evidence="19" id="KW-1185">Reference proteome</keyword>
<dbReference type="Pfam" id="PF04715">
    <property type="entry name" value="Anth_synt_I_N"/>
    <property type="match status" value="1"/>
</dbReference>
<keyword evidence="10 15" id="KW-0460">Magnesium</keyword>
<comment type="cofactor">
    <cofactor evidence="1 15">
        <name>Mg(2+)</name>
        <dbReference type="ChEBI" id="CHEBI:18420"/>
    </cofactor>
</comment>
<comment type="similarity">
    <text evidence="3 15">Belongs to the anthranilate synthase component I family.</text>
</comment>
<evidence type="ECO:0000256" key="11">
    <source>
        <dbReference type="ARBA" id="ARBA00023141"/>
    </source>
</evidence>
<proteinExistence type="inferred from homology"/>
<dbReference type="Gene3D" id="3.60.120.10">
    <property type="entry name" value="Anthranilate synthase"/>
    <property type="match status" value="1"/>
</dbReference>
<dbReference type="InterPro" id="IPR015890">
    <property type="entry name" value="Chorismate_C"/>
</dbReference>
<accession>A0ABU0J4U6</accession>
<evidence type="ECO:0000313" key="18">
    <source>
        <dbReference type="EMBL" id="MDQ0469287.1"/>
    </source>
</evidence>
<evidence type="ECO:0000256" key="2">
    <source>
        <dbReference type="ARBA" id="ARBA00004873"/>
    </source>
</evidence>
<evidence type="ECO:0000256" key="13">
    <source>
        <dbReference type="ARBA" id="ARBA00025634"/>
    </source>
</evidence>
<feature type="domain" description="Anthranilate synthase component I N-terminal" evidence="17">
    <location>
        <begin position="29"/>
        <end position="172"/>
    </location>
</feature>
<keyword evidence="12 15" id="KW-0456">Lyase</keyword>
<keyword evidence="8 15" id="KW-0479">Metal-binding</keyword>
<dbReference type="NCBIfam" id="TIGR00564">
    <property type="entry name" value="trpE_most"/>
    <property type="match status" value="1"/>
</dbReference>
<keyword evidence="11 15" id="KW-0057">Aromatic amino acid biosynthesis</keyword>
<dbReference type="InterPro" id="IPR005256">
    <property type="entry name" value="Anth_synth_I_PabB"/>
</dbReference>
<dbReference type="GO" id="GO:0004049">
    <property type="term" value="F:anthranilate synthase activity"/>
    <property type="evidence" value="ECO:0007669"/>
    <property type="project" value="UniProtKB-EC"/>
</dbReference>
<dbReference type="PANTHER" id="PTHR11236">
    <property type="entry name" value="AMINOBENZOATE/ANTHRANILATE SYNTHASE"/>
    <property type="match status" value="1"/>
</dbReference>
<comment type="pathway">
    <text evidence="2 15">Amino-acid biosynthesis; L-tryptophan biosynthesis; L-tryptophan from chorismate: step 1/5.</text>
</comment>
<keyword evidence="7 15" id="KW-0028">Amino-acid biosynthesis</keyword>
<evidence type="ECO:0000256" key="4">
    <source>
        <dbReference type="ARBA" id="ARBA00011575"/>
    </source>
</evidence>
<dbReference type="PANTHER" id="PTHR11236:SF48">
    <property type="entry name" value="ISOCHORISMATE SYNTHASE MENF"/>
    <property type="match status" value="1"/>
</dbReference>
<comment type="subunit">
    <text evidence="4 15">Heterotetramer consisting of two non-identical subunits: a beta subunit (TrpG) and a large alpha subunit (TrpE).</text>
</comment>
<comment type="catalytic activity">
    <reaction evidence="14 15">
        <text>chorismate + L-glutamine = anthranilate + pyruvate + L-glutamate + H(+)</text>
        <dbReference type="Rhea" id="RHEA:21732"/>
        <dbReference type="ChEBI" id="CHEBI:15361"/>
        <dbReference type="ChEBI" id="CHEBI:15378"/>
        <dbReference type="ChEBI" id="CHEBI:16567"/>
        <dbReference type="ChEBI" id="CHEBI:29748"/>
        <dbReference type="ChEBI" id="CHEBI:29985"/>
        <dbReference type="ChEBI" id="CHEBI:58359"/>
        <dbReference type="EC" id="4.1.3.27"/>
    </reaction>
</comment>
<dbReference type="InterPro" id="IPR006805">
    <property type="entry name" value="Anth_synth_I_N"/>
</dbReference>
<keyword evidence="9 15" id="KW-0822">Tryptophan biosynthesis</keyword>
<reference evidence="18 19" key="1">
    <citation type="submission" date="2023-07" db="EMBL/GenBank/DDBJ databases">
        <title>Genomic Encyclopedia of Type Strains, Phase IV (KMG-IV): sequencing the most valuable type-strain genomes for metagenomic binning, comparative biology and taxonomic classification.</title>
        <authorList>
            <person name="Goeker M."/>
        </authorList>
    </citation>
    <scope>NUCLEOTIDE SEQUENCE [LARGE SCALE GENOMIC DNA]</scope>
    <source>
        <strain evidence="18 19">DSM 19619</strain>
    </source>
</reference>
<dbReference type="PRINTS" id="PR00095">
    <property type="entry name" value="ANTSNTHASEI"/>
</dbReference>
<sequence>MNIEPSFEAFAEGYAAGRAQIVATTLVGDLETPVAAFMKIAGDRPNAFLLESVEGGATRGRYSMIGLEPDLIWRCDKGAASINRKPAQDRFEPLPGHPLETLRALIAESRIELPSGAPPMAAGLFGYLGYDMVRQMERLPAQKPDPIGVPDALLIRPTIMVVFDAVRDEITVVTPVRPQPGVGAKQAHARAVERLMAIVDGLDRHVPKFAEVVDLDALHASQTSNTSEAEYLAMVEKAKDHVRAGDIFQVVLSQRFTAPFQLPPFTLYRALRRVNPAPFLVYLQFAGFSVVCSSPEILVRLRDGKVTVRPIAGTRPRGRTHAEDAAHEASLLADPKELAEHLMLLDLGRNDVGRVADIGSVTVTDQFFVERYSHVMHIVSNVEGRIRPGQDALDALAAGFPAGTVSGAPKVRAMEIIDELEKDKRGLYAGAIGYFGADGQMDTCIVLRTALVKDGVMHVQAGAGIVYDSVPASEQAECINKAKALFRAAEEAVRFAGQPGRGQ</sequence>
<evidence type="ECO:0000256" key="10">
    <source>
        <dbReference type="ARBA" id="ARBA00022842"/>
    </source>
</evidence>
<evidence type="ECO:0000256" key="12">
    <source>
        <dbReference type="ARBA" id="ARBA00023239"/>
    </source>
</evidence>
<evidence type="ECO:0000256" key="15">
    <source>
        <dbReference type="RuleBase" id="RU364045"/>
    </source>
</evidence>
<dbReference type="Proteomes" id="UP001242480">
    <property type="component" value="Unassembled WGS sequence"/>
</dbReference>
<evidence type="ECO:0000259" key="17">
    <source>
        <dbReference type="Pfam" id="PF04715"/>
    </source>
</evidence>
<evidence type="ECO:0000256" key="14">
    <source>
        <dbReference type="ARBA" id="ARBA00047683"/>
    </source>
</evidence>